<evidence type="ECO:0000256" key="2">
    <source>
        <dbReference type="ARBA" id="ARBA00006275"/>
    </source>
</evidence>
<evidence type="ECO:0000313" key="9">
    <source>
        <dbReference type="Proteomes" id="UP001310022"/>
    </source>
</evidence>
<evidence type="ECO:0000256" key="3">
    <source>
        <dbReference type="ARBA" id="ARBA00022729"/>
    </source>
</evidence>
<evidence type="ECO:0000256" key="5">
    <source>
        <dbReference type="ARBA" id="ARBA00023237"/>
    </source>
</evidence>
<feature type="domain" description="SusD-like N-terminal" evidence="7">
    <location>
        <begin position="54"/>
        <end position="229"/>
    </location>
</feature>
<feature type="domain" description="RagB/SusD" evidence="6">
    <location>
        <begin position="329"/>
        <end position="551"/>
    </location>
</feature>
<evidence type="ECO:0000256" key="1">
    <source>
        <dbReference type="ARBA" id="ARBA00004442"/>
    </source>
</evidence>
<dbReference type="Gene3D" id="1.25.40.390">
    <property type="match status" value="1"/>
</dbReference>
<name>A0AAN4VXB6_9BACT</name>
<dbReference type="EMBL" id="BQKE01000001">
    <property type="protein sequence ID" value="GJM60617.1"/>
    <property type="molecule type" value="Genomic_DNA"/>
</dbReference>
<evidence type="ECO:0000313" key="8">
    <source>
        <dbReference type="EMBL" id="GJM60617.1"/>
    </source>
</evidence>
<comment type="caution">
    <text evidence="8">The sequence shown here is derived from an EMBL/GenBank/DDBJ whole genome shotgun (WGS) entry which is preliminary data.</text>
</comment>
<evidence type="ECO:0000256" key="4">
    <source>
        <dbReference type="ARBA" id="ARBA00023136"/>
    </source>
</evidence>
<keyword evidence="3" id="KW-0732">Signal</keyword>
<dbReference type="RefSeq" id="WP_338236327.1">
    <property type="nucleotide sequence ID" value="NZ_BQKE01000001.1"/>
</dbReference>
<sequence length="552" mass="63075">MMTFKTINIKSLAILFLIGCLPSCSFLDLDPVREYERKDFYATADQAMMGLVGVYGNLRPLYRRNLSVNLSLGTDEIVLNKASDNTLGALIARHTFNRYTPEVNDIWTDSYRGISFANDFIYNMEGRGEIDGLSELQRKTYLGEGLALRALFYFNLVRLYEHVPLRLEPFTDYALTPDQLHMPNSPATSVYDQIIDDLDAAIALLPESPRNHGAVGKLAAHGLLARVYLTLAGARLQGGNVGEMKCYEMAVFHCNQVISSGKHELLPSYRTVFLNQIQQRNIDKEILWDVVFKVEDIRNMGGMLGQWIGPKIPNVSPSLPAADSRGSVTPWMTDLFDATRDSRFEWNIAAYNISYDDEFKTYQYNNIGDQTNFAIGKWRRAGLDLEIPDEDYVVFYEEGFLDRNSTSFDYPLLRYSDILLMKAEALNAWKGLNPEALQTIDEVRMRAGLPGVVEGMTERGIGLSPETFLEEIKDERARELCFEGHRRFDLVRWGEFSERIQKVYQYAQEVHGESRLHFLAPGENVQAKHEVFPIPEDEINLNRNIEQHPDWQ</sequence>
<dbReference type="InterPro" id="IPR033985">
    <property type="entry name" value="SusD-like_N"/>
</dbReference>
<dbReference type="InterPro" id="IPR011990">
    <property type="entry name" value="TPR-like_helical_dom_sf"/>
</dbReference>
<dbReference type="Pfam" id="PF14322">
    <property type="entry name" value="SusD-like_3"/>
    <property type="match status" value="1"/>
</dbReference>
<dbReference type="InterPro" id="IPR012944">
    <property type="entry name" value="SusD_RagB_dom"/>
</dbReference>
<evidence type="ECO:0000259" key="6">
    <source>
        <dbReference type="Pfam" id="PF07980"/>
    </source>
</evidence>
<keyword evidence="4" id="KW-0472">Membrane</keyword>
<dbReference type="AlphaFoldDB" id="A0AAN4VXB6"/>
<gene>
    <name evidence="8" type="ORF">PEDI_11690</name>
</gene>
<reference evidence="8 9" key="1">
    <citation type="submission" date="2021-12" db="EMBL/GenBank/DDBJ databases">
        <title>Genome sequencing of bacteria with rrn-lacking chromosome and rrn-plasmid.</title>
        <authorList>
            <person name="Anda M."/>
            <person name="Iwasaki W."/>
        </authorList>
    </citation>
    <scope>NUCLEOTIDE SEQUENCE [LARGE SCALE GENOMIC DNA]</scope>
    <source>
        <strain evidence="8 9">NBRC 15940</strain>
    </source>
</reference>
<organism evidence="8 9">
    <name type="scientific">Persicobacter diffluens</name>
    <dbReference type="NCBI Taxonomy" id="981"/>
    <lineage>
        <taxon>Bacteria</taxon>
        <taxon>Pseudomonadati</taxon>
        <taxon>Bacteroidota</taxon>
        <taxon>Cytophagia</taxon>
        <taxon>Cytophagales</taxon>
        <taxon>Persicobacteraceae</taxon>
        <taxon>Persicobacter</taxon>
    </lineage>
</organism>
<comment type="subcellular location">
    <subcellularLocation>
        <location evidence="1">Cell outer membrane</location>
    </subcellularLocation>
</comment>
<keyword evidence="5" id="KW-0998">Cell outer membrane</keyword>
<dbReference type="GO" id="GO:0009279">
    <property type="term" value="C:cell outer membrane"/>
    <property type="evidence" value="ECO:0007669"/>
    <property type="project" value="UniProtKB-SubCell"/>
</dbReference>
<proteinExistence type="inferred from homology"/>
<dbReference type="SUPFAM" id="SSF48452">
    <property type="entry name" value="TPR-like"/>
    <property type="match status" value="1"/>
</dbReference>
<comment type="similarity">
    <text evidence="2">Belongs to the SusD family.</text>
</comment>
<accession>A0AAN4VXB6</accession>
<dbReference type="Pfam" id="PF07980">
    <property type="entry name" value="SusD_RagB"/>
    <property type="match status" value="1"/>
</dbReference>
<evidence type="ECO:0000259" key="7">
    <source>
        <dbReference type="Pfam" id="PF14322"/>
    </source>
</evidence>
<protein>
    <submittedName>
        <fullName evidence="8">Starch-binding protein</fullName>
    </submittedName>
</protein>
<keyword evidence="9" id="KW-1185">Reference proteome</keyword>
<dbReference type="Proteomes" id="UP001310022">
    <property type="component" value="Unassembled WGS sequence"/>
</dbReference>